<feature type="compositionally biased region" description="Gly residues" evidence="1">
    <location>
        <begin position="74"/>
        <end position="83"/>
    </location>
</feature>
<feature type="region of interest" description="Disordered" evidence="1">
    <location>
        <begin position="74"/>
        <end position="101"/>
    </location>
</feature>
<evidence type="ECO:0000313" key="3">
    <source>
        <dbReference type="Proteomes" id="UP000003779"/>
    </source>
</evidence>
<evidence type="ECO:0000313" key="2">
    <source>
        <dbReference type="EMBL" id="AFR06414.1"/>
    </source>
</evidence>
<organism evidence="2 3">
    <name type="scientific">Nocardiopsis alba (strain ATCC BAA-2165 / BE74)</name>
    <dbReference type="NCBI Taxonomy" id="1205910"/>
    <lineage>
        <taxon>Bacteria</taxon>
        <taxon>Bacillati</taxon>
        <taxon>Actinomycetota</taxon>
        <taxon>Actinomycetes</taxon>
        <taxon>Streptosporangiales</taxon>
        <taxon>Nocardiopsidaceae</taxon>
        <taxon>Nocardiopsis</taxon>
    </lineage>
</organism>
<dbReference type="Proteomes" id="UP000003779">
    <property type="component" value="Chromosome"/>
</dbReference>
<accession>J7L6I8</accession>
<dbReference type="KEGG" id="nal:B005_4744"/>
<dbReference type="STRING" id="1205910.B005_4744"/>
<gene>
    <name evidence="2" type="ordered locus">B005_4744</name>
</gene>
<feature type="region of interest" description="Disordered" evidence="1">
    <location>
        <begin position="16"/>
        <end position="41"/>
    </location>
</feature>
<reference evidence="2 3" key="1">
    <citation type="journal article" date="2012" name="J. Bacteriol.">
        <title>Whole-Genome Sequence of Nocardiopsis alba Strain ATCC BAA-2165, Associated with Honeybees.</title>
        <authorList>
            <person name="Qiao J."/>
            <person name="Chen L."/>
            <person name="Li Y."/>
            <person name="Wang J."/>
            <person name="Zhang W."/>
            <person name="Chen S."/>
        </authorList>
    </citation>
    <scope>NUCLEOTIDE SEQUENCE [LARGE SCALE GENOMIC DNA]</scope>
    <source>
        <strain evidence="3">ATCC BAA-2165 / BE74</strain>
    </source>
</reference>
<sequence length="101" mass="10239">MRSPESARAFLDGRLGTFGASGALDPRAAMEGADPSRDPTGFVLDSQGRANLTCPRHPSVRNVPGGTCAGCGGALSQHAGGGAPAPAGRRRRDRGCRARGP</sequence>
<proteinExistence type="predicted"/>
<name>J7L6I8_NOCAA</name>
<reference evidence="3" key="2">
    <citation type="submission" date="2012-08" db="EMBL/GenBank/DDBJ databases">
        <title>Whole-genome sequence of Nocardiopsis alba strain ATCC BAA-2165 associated with honeybees.</title>
        <authorList>
            <person name="Qiao J."/>
            <person name="Chen L."/>
            <person name="Li Y."/>
            <person name="Wang J."/>
            <person name="Zhang W."/>
            <person name="Chen S."/>
        </authorList>
    </citation>
    <scope>NUCLEOTIDE SEQUENCE [LARGE SCALE GENOMIC DNA]</scope>
    <source>
        <strain evidence="3">ATCC BAA-2165 / BE74</strain>
    </source>
</reference>
<evidence type="ECO:0000256" key="1">
    <source>
        <dbReference type="SAM" id="MobiDB-lite"/>
    </source>
</evidence>
<protein>
    <submittedName>
        <fullName evidence="2">Uncharacterized protein</fullName>
    </submittedName>
</protein>
<dbReference type="HOGENOM" id="CLU_2288586_0_0_11"/>
<dbReference type="AlphaFoldDB" id="J7L6I8"/>
<dbReference type="EMBL" id="CP003788">
    <property type="protein sequence ID" value="AFR06414.1"/>
    <property type="molecule type" value="Genomic_DNA"/>
</dbReference>